<reference evidence="4 5" key="1">
    <citation type="submission" date="2017-10" db="EMBL/GenBank/DDBJ databases">
        <title>Bacillus sp. nov., a halophilic bacterium isolated from a Keqin Lake.</title>
        <authorList>
            <person name="Wang H."/>
        </authorList>
    </citation>
    <scope>NUCLEOTIDE SEQUENCE [LARGE SCALE GENOMIC DNA]</scope>
    <source>
        <strain evidence="4 5">KQ-12</strain>
    </source>
</reference>
<feature type="domain" description="PurM-like C-terminal" evidence="3">
    <location>
        <begin position="158"/>
        <end position="307"/>
    </location>
</feature>
<dbReference type="Pfam" id="PF00586">
    <property type="entry name" value="AIRS"/>
    <property type="match status" value="1"/>
</dbReference>
<evidence type="ECO:0000259" key="2">
    <source>
        <dbReference type="Pfam" id="PF00586"/>
    </source>
</evidence>
<accession>A0A323TJN5</accession>
<feature type="domain" description="PurM-like N-terminal" evidence="2">
    <location>
        <begin position="36"/>
        <end position="146"/>
    </location>
</feature>
<dbReference type="Gene3D" id="3.30.1330.10">
    <property type="entry name" value="PurM-like, N-terminal domain"/>
    <property type="match status" value="1"/>
</dbReference>
<keyword evidence="5" id="KW-1185">Reference proteome</keyword>
<dbReference type="PANTHER" id="PTHR30303:SF0">
    <property type="entry name" value="CARBAMOYL DEHYDRATASE HYPE"/>
    <property type="match status" value="1"/>
</dbReference>
<dbReference type="InterPro" id="IPR016188">
    <property type="entry name" value="PurM-like_N"/>
</dbReference>
<dbReference type="Proteomes" id="UP000248214">
    <property type="component" value="Unassembled WGS sequence"/>
</dbReference>
<dbReference type="InterPro" id="IPR010918">
    <property type="entry name" value="PurM-like_C_dom"/>
</dbReference>
<dbReference type="RefSeq" id="WP_110608977.1">
    <property type="nucleotide sequence ID" value="NZ_PDOD01000001.1"/>
</dbReference>
<comment type="similarity">
    <text evidence="1">Belongs to the HypE family.</text>
</comment>
<dbReference type="InterPro" id="IPR036921">
    <property type="entry name" value="PurM-like_N_sf"/>
</dbReference>
<name>A0A323TJN5_9BACI</name>
<dbReference type="PIRSF" id="PIRSF005644">
    <property type="entry name" value="Hdrgns_mtr_HypE"/>
    <property type="match status" value="1"/>
</dbReference>
<dbReference type="AlphaFoldDB" id="A0A323TJN5"/>
<dbReference type="InterPro" id="IPR011854">
    <property type="entry name" value="HypE"/>
</dbReference>
<dbReference type="EMBL" id="PDOD01000001">
    <property type="protein sequence ID" value="PYZ95342.1"/>
    <property type="molecule type" value="Genomic_DNA"/>
</dbReference>
<dbReference type="PANTHER" id="PTHR30303">
    <property type="entry name" value="HYDROGENASE ISOENZYMES FORMATION PROTEIN HYPE"/>
    <property type="match status" value="1"/>
</dbReference>
<comment type="caution">
    <text evidence="4">The sequence shown here is derived from an EMBL/GenBank/DDBJ whole genome shotgun (WGS) entry which is preliminary data.</text>
</comment>
<dbReference type="SUPFAM" id="SSF55326">
    <property type="entry name" value="PurM N-terminal domain-like"/>
    <property type="match status" value="1"/>
</dbReference>
<protein>
    <submittedName>
        <fullName evidence="4">Hydrogenase expression/formation protein HypE</fullName>
    </submittedName>
</protein>
<organism evidence="4 5">
    <name type="scientific">Salipaludibacillus keqinensis</name>
    <dbReference type="NCBI Taxonomy" id="2045207"/>
    <lineage>
        <taxon>Bacteria</taxon>
        <taxon>Bacillati</taxon>
        <taxon>Bacillota</taxon>
        <taxon>Bacilli</taxon>
        <taxon>Bacillales</taxon>
        <taxon>Bacillaceae</taxon>
    </lineage>
</organism>
<dbReference type="Pfam" id="PF02769">
    <property type="entry name" value="AIRS_C"/>
    <property type="match status" value="1"/>
</dbReference>
<dbReference type="InterPro" id="IPR036676">
    <property type="entry name" value="PurM-like_C_sf"/>
</dbReference>
<proteinExistence type="inferred from homology"/>
<gene>
    <name evidence="4" type="primary">hypE</name>
    <name evidence="4" type="ORF">CR194_04585</name>
</gene>
<dbReference type="CDD" id="cd02197">
    <property type="entry name" value="HypE"/>
    <property type="match status" value="1"/>
</dbReference>
<dbReference type="OrthoDB" id="9801934at2"/>
<dbReference type="GO" id="GO:0051604">
    <property type="term" value="P:protein maturation"/>
    <property type="evidence" value="ECO:0007669"/>
    <property type="project" value="TreeGrafter"/>
</dbReference>
<sequence length="334" mass="35849">MERISLGHGEGGELTHQLIHDVFIRSFDHGEQARLDAAIISSSSEQIAVSTDSYVVDPIFFPGGDIGKLAITGTVNDLAVTGAVPKVITAAFMIEEGFPIRDLKHIVKSMAQEAEKAEVKIIAGDTKVVERGSVDGIFITTTGIGAIEQSYLNPESMKKGDAVIINGTIGDHGIAILSARKQLGLMTNVTSDCASLNQLIQNILRRTKGIRAMRDLTRGGLATGLVELCEDFNSTMEIEEAALPIRDEVKGACEILGFDPVYLANEGKTVIIVDANEADLVLDILHKDEYGADACLIGHVTAVTEQTGKLKLKTPVNTTRRLSRLSGMVLPRIC</sequence>
<dbReference type="Gene3D" id="3.90.650.10">
    <property type="entry name" value="PurM-like C-terminal domain"/>
    <property type="match status" value="1"/>
</dbReference>
<dbReference type="NCBIfam" id="TIGR02124">
    <property type="entry name" value="hypE"/>
    <property type="match status" value="1"/>
</dbReference>
<evidence type="ECO:0000259" key="3">
    <source>
        <dbReference type="Pfam" id="PF02769"/>
    </source>
</evidence>
<evidence type="ECO:0000313" key="4">
    <source>
        <dbReference type="EMBL" id="PYZ95342.1"/>
    </source>
</evidence>
<evidence type="ECO:0000313" key="5">
    <source>
        <dbReference type="Proteomes" id="UP000248214"/>
    </source>
</evidence>
<evidence type="ECO:0000256" key="1">
    <source>
        <dbReference type="ARBA" id="ARBA00006243"/>
    </source>
</evidence>
<dbReference type="SUPFAM" id="SSF56042">
    <property type="entry name" value="PurM C-terminal domain-like"/>
    <property type="match status" value="1"/>
</dbReference>